<dbReference type="PANTHER" id="PTHR36454:SF1">
    <property type="entry name" value="DUF1015 DOMAIN-CONTAINING PROTEIN"/>
    <property type="match status" value="1"/>
</dbReference>
<gene>
    <name evidence="1" type="ORF">IAB90_05795</name>
</gene>
<comment type="caution">
    <text evidence="1">The sequence shown here is derived from an EMBL/GenBank/DDBJ whole genome shotgun (WGS) entry which is preliminary data.</text>
</comment>
<evidence type="ECO:0000313" key="1">
    <source>
        <dbReference type="EMBL" id="HIR39877.1"/>
    </source>
</evidence>
<reference evidence="1" key="2">
    <citation type="journal article" date="2021" name="PeerJ">
        <title>Extensive microbial diversity within the chicken gut microbiome revealed by metagenomics and culture.</title>
        <authorList>
            <person name="Gilroy R."/>
            <person name="Ravi A."/>
            <person name="Getino M."/>
            <person name="Pursley I."/>
            <person name="Horton D.L."/>
            <person name="Alikhan N.F."/>
            <person name="Baker D."/>
            <person name="Gharbi K."/>
            <person name="Hall N."/>
            <person name="Watson M."/>
            <person name="Adriaenssens E.M."/>
            <person name="Foster-Nyarko E."/>
            <person name="Jarju S."/>
            <person name="Secka A."/>
            <person name="Antonio M."/>
            <person name="Oren A."/>
            <person name="Chaudhuri R.R."/>
            <person name="La Ragione R."/>
            <person name="Hildebrand F."/>
            <person name="Pallen M.J."/>
        </authorList>
    </citation>
    <scope>NUCLEOTIDE SEQUENCE</scope>
    <source>
        <strain evidence="1">ChiW25-3613</strain>
    </source>
</reference>
<dbReference type="Pfam" id="PF06245">
    <property type="entry name" value="DUF1015"/>
    <property type="match status" value="1"/>
</dbReference>
<protein>
    <submittedName>
        <fullName evidence="1">DUF1015 domain-containing protein</fullName>
    </submittedName>
</protein>
<organism evidence="1 2">
    <name type="scientific">Candidatus Coproplasma stercoripullorum</name>
    <dbReference type="NCBI Taxonomy" id="2840751"/>
    <lineage>
        <taxon>Bacteria</taxon>
        <taxon>Bacillati</taxon>
        <taxon>Bacillota</taxon>
        <taxon>Clostridia</taxon>
        <taxon>Eubacteriales</taxon>
        <taxon>Candidatus Coproplasma</taxon>
    </lineage>
</organism>
<sequence length="400" mass="44684">MSSAKDNAIPQNTIYIPQILLPRDADMPVWAVNACDQFTGDVAYWREVERLTSGKLSTYHLIFPEIYLKDEPQKRISDINTEMQRYLSEGVFKEVDGFILVERATESGIRTGIVLAVDLESYSFVRSDRALIRSTEATILDRLPPRVEIRENAPLELPHIMLLYDDPSAAVLSHVKRGEVLYDFDLKMGGGHVKGTHVFNSQEVRQAFYSLSGGRGDDKMLFAVGDGNHSLAAAKMCWENVKANLSPEQAENHPARYALCEAVNIYDGALFFHPIHRSIRTNEPQKFLSGWRISGGGTAVAVINGVTRVVPFPENVPEGIRVLDEYIADFICKNGGEVDYIHGDSDLISLTAEGIGIMLPSIKKEQFFPLILSGGNLPQKTFSMGEGNEKRYYIEAKRIK</sequence>
<dbReference type="AlphaFoldDB" id="A0A9D1AG61"/>
<accession>A0A9D1AG61</accession>
<reference evidence="1" key="1">
    <citation type="submission" date="2020-10" db="EMBL/GenBank/DDBJ databases">
        <authorList>
            <person name="Gilroy R."/>
        </authorList>
    </citation>
    <scope>NUCLEOTIDE SEQUENCE</scope>
    <source>
        <strain evidence="1">ChiW25-3613</strain>
    </source>
</reference>
<dbReference type="Proteomes" id="UP000824179">
    <property type="component" value="Unassembled WGS sequence"/>
</dbReference>
<name>A0A9D1AG61_9FIRM</name>
<dbReference type="PANTHER" id="PTHR36454">
    <property type="entry name" value="LMO2823 PROTEIN"/>
    <property type="match status" value="1"/>
</dbReference>
<dbReference type="EMBL" id="DVHB01000098">
    <property type="protein sequence ID" value="HIR39877.1"/>
    <property type="molecule type" value="Genomic_DNA"/>
</dbReference>
<dbReference type="InterPro" id="IPR008323">
    <property type="entry name" value="UCP033563"/>
</dbReference>
<proteinExistence type="predicted"/>
<evidence type="ECO:0000313" key="2">
    <source>
        <dbReference type="Proteomes" id="UP000824179"/>
    </source>
</evidence>